<dbReference type="Gene3D" id="2.60.40.10">
    <property type="entry name" value="Immunoglobulins"/>
    <property type="match status" value="1"/>
</dbReference>
<gene>
    <name evidence="1" type="ORF">AAG570_009137</name>
</gene>
<comment type="caution">
    <text evidence="1">The sequence shown here is derived from an EMBL/GenBank/DDBJ whole genome shotgun (WGS) entry which is preliminary data.</text>
</comment>
<dbReference type="AlphaFoldDB" id="A0ABD0YT13"/>
<dbReference type="Proteomes" id="UP001558652">
    <property type="component" value="Unassembled WGS sequence"/>
</dbReference>
<evidence type="ECO:0008006" key="3">
    <source>
        <dbReference type="Google" id="ProtNLM"/>
    </source>
</evidence>
<sequence length="102" mass="11034">MSSGGKRHTLRSGLNKAIEVGKPKAITSPENSPHMSAEIVGLAIGKRSTLKITSVDVGDSGLYECRATTVRGKVISVSAKVTVHPPPNNSEYKRYFSLQYFK</sequence>
<accession>A0ABD0YT13</accession>
<protein>
    <recommendedName>
        <fullName evidence="3">Ig-like domain-containing protein</fullName>
    </recommendedName>
</protein>
<reference evidence="1 2" key="1">
    <citation type="submission" date="2024-07" db="EMBL/GenBank/DDBJ databases">
        <title>Chromosome-level genome assembly of the water stick insect Ranatra chinensis (Heteroptera: Nepidae).</title>
        <authorList>
            <person name="Liu X."/>
        </authorList>
    </citation>
    <scope>NUCLEOTIDE SEQUENCE [LARGE SCALE GENOMIC DNA]</scope>
    <source>
        <strain evidence="1">Cailab_2021Rc</strain>
        <tissue evidence="1">Muscle</tissue>
    </source>
</reference>
<proteinExistence type="predicted"/>
<evidence type="ECO:0000313" key="2">
    <source>
        <dbReference type="Proteomes" id="UP001558652"/>
    </source>
</evidence>
<dbReference type="InterPro" id="IPR013783">
    <property type="entry name" value="Ig-like_fold"/>
</dbReference>
<dbReference type="EMBL" id="JBFDAA010000003">
    <property type="protein sequence ID" value="KAL1139076.1"/>
    <property type="molecule type" value="Genomic_DNA"/>
</dbReference>
<dbReference type="InterPro" id="IPR036179">
    <property type="entry name" value="Ig-like_dom_sf"/>
</dbReference>
<keyword evidence="2" id="KW-1185">Reference proteome</keyword>
<organism evidence="1 2">
    <name type="scientific">Ranatra chinensis</name>
    <dbReference type="NCBI Taxonomy" id="642074"/>
    <lineage>
        <taxon>Eukaryota</taxon>
        <taxon>Metazoa</taxon>
        <taxon>Ecdysozoa</taxon>
        <taxon>Arthropoda</taxon>
        <taxon>Hexapoda</taxon>
        <taxon>Insecta</taxon>
        <taxon>Pterygota</taxon>
        <taxon>Neoptera</taxon>
        <taxon>Paraneoptera</taxon>
        <taxon>Hemiptera</taxon>
        <taxon>Heteroptera</taxon>
        <taxon>Panheteroptera</taxon>
        <taxon>Nepomorpha</taxon>
        <taxon>Nepidae</taxon>
        <taxon>Ranatrinae</taxon>
        <taxon>Ranatra</taxon>
    </lineage>
</organism>
<evidence type="ECO:0000313" key="1">
    <source>
        <dbReference type="EMBL" id="KAL1139076.1"/>
    </source>
</evidence>
<dbReference type="SUPFAM" id="SSF48726">
    <property type="entry name" value="Immunoglobulin"/>
    <property type="match status" value="1"/>
</dbReference>
<name>A0ABD0YT13_9HEMI</name>